<organism evidence="2 3">
    <name type="scientific">Sulfurospirillum diekertiae</name>
    <dbReference type="NCBI Taxonomy" id="1854492"/>
    <lineage>
        <taxon>Bacteria</taxon>
        <taxon>Pseudomonadati</taxon>
        <taxon>Campylobacterota</taxon>
        <taxon>Epsilonproteobacteria</taxon>
        <taxon>Campylobacterales</taxon>
        <taxon>Sulfurospirillaceae</taxon>
        <taxon>Sulfurospirillum</taxon>
    </lineage>
</organism>
<name>A0AA92IXS8_9BACT</name>
<dbReference type="PANTHER" id="PTHR30399">
    <property type="entry name" value="UNCHARACTERIZED PROTEIN YGJP"/>
    <property type="match status" value="1"/>
</dbReference>
<dbReference type="InterPro" id="IPR002725">
    <property type="entry name" value="YgjP-like_metallopeptidase"/>
</dbReference>
<dbReference type="CDD" id="cd07344">
    <property type="entry name" value="M48_yhfN_like"/>
    <property type="match status" value="1"/>
</dbReference>
<dbReference type="Gene3D" id="3.30.2010.10">
    <property type="entry name" value="Metalloproteases ('zincins'), catalytic domain"/>
    <property type="match status" value="1"/>
</dbReference>
<evidence type="ECO:0000313" key="3">
    <source>
        <dbReference type="Proteomes" id="UP000502831"/>
    </source>
</evidence>
<dbReference type="Pfam" id="PF01863">
    <property type="entry name" value="YgjP-like"/>
    <property type="match status" value="1"/>
</dbReference>
<protein>
    <submittedName>
        <fullName evidence="2">M48 family metallopeptidase</fullName>
    </submittedName>
</protein>
<gene>
    <name evidence="2" type="ORF">FA584_00295</name>
</gene>
<dbReference type="Proteomes" id="UP000502831">
    <property type="component" value="Chromosome"/>
</dbReference>
<dbReference type="EMBL" id="CP039734">
    <property type="protein sequence ID" value="QIR74739.1"/>
    <property type="molecule type" value="Genomic_DNA"/>
</dbReference>
<evidence type="ECO:0000259" key="1">
    <source>
        <dbReference type="Pfam" id="PF01863"/>
    </source>
</evidence>
<evidence type="ECO:0000313" key="2">
    <source>
        <dbReference type="EMBL" id="QIR74739.1"/>
    </source>
</evidence>
<dbReference type="InterPro" id="IPR053136">
    <property type="entry name" value="UTP_pyrophosphatase-like"/>
</dbReference>
<accession>A0AA92IXS8</accession>
<dbReference type="PANTHER" id="PTHR30399:SF1">
    <property type="entry name" value="UTP PYROPHOSPHATASE"/>
    <property type="match status" value="1"/>
</dbReference>
<dbReference type="AlphaFoldDB" id="A0AA92IXS8"/>
<reference evidence="2 3" key="1">
    <citation type="journal article" date="2017" name="Environ. Sci. Technol.">
        <title>Organohalide Respiration with Chlorinated Ethenes under Low pH Conditions.</title>
        <authorList>
            <person name="Yang Y."/>
            <person name="Capiro N.L."/>
            <person name="Marcet T.F."/>
            <person name="Yan J."/>
            <person name="Pennell K.D."/>
            <person name="Loffler F.E."/>
        </authorList>
    </citation>
    <scope>NUCLEOTIDE SEQUENCE [LARGE SCALE GENOMIC DNA]</scope>
    <source>
        <strain evidence="2 3">ACSDCE</strain>
    </source>
</reference>
<feature type="domain" description="YgjP-like metallopeptidase" evidence="1">
    <location>
        <begin position="27"/>
        <end position="86"/>
    </location>
</feature>
<sequence>MLNQWINNSSETISSLAAKERLISKKCIKKKKILLNFELAKQPIECIKYIIVHEMIHLLERYHNDNFKSLMDKYMPNWIERKKLLEYYPLCCC</sequence>
<proteinExistence type="predicted"/>